<dbReference type="InterPro" id="IPR000717">
    <property type="entry name" value="PCI_dom"/>
</dbReference>
<dbReference type="OrthoDB" id="10265275at2759"/>
<name>A0A5C3Q435_9AGAR</name>
<protein>
    <recommendedName>
        <fullName evidence="4">PCI domain-containing protein</fullName>
    </recommendedName>
</protein>
<keyword evidence="2" id="KW-0736">Signalosome</keyword>
<evidence type="ECO:0000313" key="5">
    <source>
        <dbReference type="EMBL" id="TFK96286.1"/>
    </source>
</evidence>
<feature type="region of interest" description="Disordered" evidence="3">
    <location>
        <begin position="196"/>
        <end position="224"/>
    </location>
</feature>
<feature type="domain" description="PCI" evidence="4">
    <location>
        <begin position="1"/>
        <end position="159"/>
    </location>
</feature>
<evidence type="ECO:0000313" key="6">
    <source>
        <dbReference type="Proteomes" id="UP000305067"/>
    </source>
</evidence>
<dbReference type="Proteomes" id="UP000305067">
    <property type="component" value="Unassembled WGS sequence"/>
</dbReference>
<sequence>MEIGSSQTTKLEPFLLMAKSMKGAGAAKLVQDATSAPGVFVFAELLEMPNVVELSKNPQHAPFYNLLELFAYRTYQDYLEHKDQLPPLNPAQIAKLKHLSIVSMASERRVIPYADLQTALSTPTIRDLEDLIIDAIYLSLLTAHLDHSSHTLTIHSLSSRDVHPSSIPSLLYALEDWARTTGMVVGALEEKIAEMGEGERRERERKEGREQGVRGIVRELMDKK</sequence>
<accession>A0A5C3Q435</accession>
<dbReference type="AlphaFoldDB" id="A0A5C3Q435"/>
<gene>
    <name evidence="5" type="ORF">BDV98DRAFT_536786</name>
</gene>
<dbReference type="PROSITE" id="PS50250">
    <property type="entry name" value="PCI"/>
    <property type="match status" value="1"/>
</dbReference>
<dbReference type="SMART" id="SM00088">
    <property type="entry name" value="PINT"/>
    <property type="match status" value="1"/>
</dbReference>
<evidence type="ECO:0000256" key="1">
    <source>
        <dbReference type="ARBA" id="ARBA00008482"/>
    </source>
</evidence>
<dbReference type="EMBL" id="ML178863">
    <property type="protein sequence ID" value="TFK96286.1"/>
    <property type="molecule type" value="Genomic_DNA"/>
</dbReference>
<dbReference type="Pfam" id="PF22061">
    <property type="entry name" value="CSN7_HB_subdom"/>
    <property type="match status" value="1"/>
</dbReference>
<organism evidence="5 6">
    <name type="scientific">Pterulicium gracile</name>
    <dbReference type="NCBI Taxonomy" id="1884261"/>
    <lineage>
        <taxon>Eukaryota</taxon>
        <taxon>Fungi</taxon>
        <taxon>Dikarya</taxon>
        <taxon>Basidiomycota</taxon>
        <taxon>Agaricomycotina</taxon>
        <taxon>Agaricomycetes</taxon>
        <taxon>Agaricomycetidae</taxon>
        <taxon>Agaricales</taxon>
        <taxon>Pleurotineae</taxon>
        <taxon>Pterulaceae</taxon>
        <taxon>Pterulicium</taxon>
    </lineage>
</organism>
<dbReference type="PANTHER" id="PTHR15350:SF5">
    <property type="entry name" value="COP9 SIGNALOSOME COMPLEX SUBUNIT 7"/>
    <property type="match status" value="1"/>
</dbReference>
<comment type="similarity">
    <text evidence="1">Belongs to the CSN7/EIF3M family. CSN7 subfamily.</text>
</comment>
<evidence type="ECO:0000256" key="3">
    <source>
        <dbReference type="SAM" id="MobiDB-lite"/>
    </source>
</evidence>
<keyword evidence="6" id="KW-1185">Reference proteome</keyword>
<feature type="non-terminal residue" evidence="5">
    <location>
        <position position="224"/>
    </location>
</feature>
<dbReference type="InterPro" id="IPR045237">
    <property type="entry name" value="COPS7/eIF3m"/>
</dbReference>
<evidence type="ECO:0000259" key="4">
    <source>
        <dbReference type="PROSITE" id="PS50250"/>
    </source>
</evidence>
<dbReference type="GO" id="GO:0008180">
    <property type="term" value="C:COP9 signalosome"/>
    <property type="evidence" value="ECO:0007669"/>
    <property type="project" value="UniProtKB-KW"/>
</dbReference>
<proteinExistence type="inferred from homology"/>
<dbReference type="Pfam" id="PF01399">
    <property type="entry name" value="PCI"/>
    <property type="match status" value="1"/>
</dbReference>
<reference evidence="5 6" key="1">
    <citation type="journal article" date="2019" name="Nat. Ecol. Evol.">
        <title>Megaphylogeny resolves global patterns of mushroom evolution.</title>
        <authorList>
            <person name="Varga T."/>
            <person name="Krizsan K."/>
            <person name="Foldi C."/>
            <person name="Dima B."/>
            <person name="Sanchez-Garcia M."/>
            <person name="Sanchez-Ramirez S."/>
            <person name="Szollosi G.J."/>
            <person name="Szarkandi J.G."/>
            <person name="Papp V."/>
            <person name="Albert L."/>
            <person name="Andreopoulos W."/>
            <person name="Angelini C."/>
            <person name="Antonin V."/>
            <person name="Barry K.W."/>
            <person name="Bougher N.L."/>
            <person name="Buchanan P."/>
            <person name="Buyck B."/>
            <person name="Bense V."/>
            <person name="Catcheside P."/>
            <person name="Chovatia M."/>
            <person name="Cooper J."/>
            <person name="Damon W."/>
            <person name="Desjardin D."/>
            <person name="Finy P."/>
            <person name="Geml J."/>
            <person name="Haridas S."/>
            <person name="Hughes K."/>
            <person name="Justo A."/>
            <person name="Karasinski D."/>
            <person name="Kautmanova I."/>
            <person name="Kiss B."/>
            <person name="Kocsube S."/>
            <person name="Kotiranta H."/>
            <person name="LaButti K.M."/>
            <person name="Lechner B.E."/>
            <person name="Liimatainen K."/>
            <person name="Lipzen A."/>
            <person name="Lukacs Z."/>
            <person name="Mihaltcheva S."/>
            <person name="Morgado L.N."/>
            <person name="Niskanen T."/>
            <person name="Noordeloos M.E."/>
            <person name="Ohm R.A."/>
            <person name="Ortiz-Santana B."/>
            <person name="Ovrebo C."/>
            <person name="Racz N."/>
            <person name="Riley R."/>
            <person name="Savchenko A."/>
            <person name="Shiryaev A."/>
            <person name="Soop K."/>
            <person name="Spirin V."/>
            <person name="Szebenyi C."/>
            <person name="Tomsovsky M."/>
            <person name="Tulloss R.E."/>
            <person name="Uehling J."/>
            <person name="Grigoriev I.V."/>
            <person name="Vagvolgyi C."/>
            <person name="Papp T."/>
            <person name="Martin F.M."/>
            <person name="Miettinen O."/>
            <person name="Hibbett D.S."/>
            <person name="Nagy L.G."/>
        </authorList>
    </citation>
    <scope>NUCLEOTIDE SEQUENCE [LARGE SCALE GENOMIC DNA]</scope>
    <source>
        <strain evidence="5 6">CBS 309.79</strain>
    </source>
</reference>
<dbReference type="PANTHER" id="PTHR15350">
    <property type="entry name" value="COP9 SIGNALOSOME COMPLEX SUBUNIT 7/DENDRITIC CELL PROTEIN GA17"/>
    <property type="match status" value="1"/>
</dbReference>
<evidence type="ECO:0000256" key="2">
    <source>
        <dbReference type="ARBA" id="ARBA00022790"/>
    </source>
</evidence>
<dbReference type="STRING" id="1884261.A0A5C3Q435"/>